<feature type="binding site" evidence="11">
    <location>
        <position position="210"/>
    </location>
    <ligand>
        <name>Mg(2+)</name>
        <dbReference type="ChEBI" id="CHEBI:18420"/>
    </ligand>
</feature>
<keyword evidence="3 11" id="KW-0597">Phosphoprotein</keyword>
<dbReference type="HOGENOM" id="CLU_054715_0_0_6"/>
<dbReference type="GO" id="GO:0004674">
    <property type="term" value="F:protein serine/threonine kinase activity"/>
    <property type="evidence" value="ECO:0007669"/>
    <property type="project" value="UniProtKB-UniRule"/>
</dbReference>
<evidence type="ECO:0000256" key="11">
    <source>
        <dbReference type="HAMAP-Rule" id="MF_01497"/>
    </source>
</evidence>
<dbReference type="Proteomes" id="UP000032266">
    <property type="component" value="Chromosome"/>
</dbReference>
<evidence type="ECO:0000256" key="8">
    <source>
        <dbReference type="ARBA" id="ARBA00022840"/>
    </source>
</evidence>
<comment type="subcellular location">
    <subcellularLocation>
        <location evidence="11">Cytoplasm</location>
    </subcellularLocation>
</comment>
<dbReference type="KEGG" id="gsn:YC6258_01992"/>
<dbReference type="OrthoDB" id="5392197at2"/>
<dbReference type="Gene3D" id="1.10.510.10">
    <property type="entry name" value="Transferase(Phosphotransferase) domain 1"/>
    <property type="match status" value="1"/>
</dbReference>
<evidence type="ECO:0000256" key="4">
    <source>
        <dbReference type="ARBA" id="ARBA00022679"/>
    </source>
</evidence>
<dbReference type="SUPFAM" id="SSF56112">
    <property type="entry name" value="Protein kinase-like (PK-like)"/>
    <property type="match status" value="1"/>
</dbReference>
<sequence>MHQPFANLTPDLMLDMLELGGFTVDGRLTALNSYENRVILAGVEDQPEIVAKFYRPERWSNEQILEEHTFTQRLLDAEVEVVAPQAFTQTQHCIASTLIEHEGYRLAVFPKRWGQPIELDNLNQLEMIGRVLGRLHAMGMDETFQHRVTFTPEKFGWQARQICLQSDMIPLELIPAYESVSEQLLHKIDQQWSASEIFNISLHGDFHPGNILIRDDQPLLVDFDDCVSGPAIQDIWMLLSGDHELQLQQLARIAKGYSMFCHFPMSELGLIECCRSLRMIHYAAWLSSRWNDPAFPRAFPWFESPRFWSDHVLQLREQLAAMDLPVPSLAHLL</sequence>
<dbReference type="GO" id="GO:0106310">
    <property type="term" value="F:protein serine kinase activity"/>
    <property type="evidence" value="ECO:0007669"/>
    <property type="project" value="RHEA"/>
</dbReference>
<dbReference type="InterPro" id="IPR032882">
    <property type="entry name" value="SrkA/RdoA"/>
</dbReference>
<evidence type="ECO:0000256" key="9">
    <source>
        <dbReference type="ARBA" id="ARBA00022842"/>
    </source>
</evidence>
<keyword evidence="10 11" id="KW-0346">Stress response</keyword>
<accession>A0A0C5VIE3</accession>
<evidence type="ECO:0000256" key="5">
    <source>
        <dbReference type="ARBA" id="ARBA00022723"/>
    </source>
</evidence>
<dbReference type="NCBIfam" id="NF008738">
    <property type="entry name" value="PRK11768.1"/>
    <property type="match status" value="1"/>
</dbReference>
<dbReference type="GO" id="GO:0005524">
    <property type="term" value="F:ATP binding"/>
    <property type="evidence" value="ECO:0007669"/>
    <property type="project" value="UniProtKB-UniRule"/>
</dbReference>
<dbReference type="GO" id="GO:0000287">
    <property type="term" value="F:magnesium ion binding"/>
    <property type="evidence" value="ECO:0007669"/>
    <property type="project" value="UniProtKB-UniRule"/>
</dbReference>
<keyword evidence="5 11" id="KW-0479">Metal-binding</keyword>
<dbReference type="AlphaFoldDB" id="A0A0C5VIE3"/>
<gene>
    <name evidence="11" type="primary">srkA</name>
    <name evidence="13" type="ORF">YC6258_01992</name>
</gene>
<evidence type="ECO:0000256" key="1">
    <source>
        <dbReference type="ARBA" id="ARBA00022490"/>
    </source>
</evidence>
<evidence type="ECO:0000256" key="6">
    <source>
        <dbReference type="ARBA" id="ARBA00022741"/>
    </source>
</evidence>
<dbReference type="Pfam" id="PF01636">
    <property type="entry name" value="APH"/>
    <property type="match status" value="1"/>
</dbReference>
<comment type="subunit">
    <text evidence="11">Monomer.</text>
</comment>
<keyword evidence="8 11" id="KW-0067">ATP-binding</keyword>
<feature type="site" description="ATP" evidence="11">
    <location>
        <position position="33"/>
    </location>
</feature>
<dbReference type="Gene3D" id="3.30.200.70">
    <property type="match status" value="1"/>
</dbReference>
<dbReference type="InterPro" id="IPR002575">
    <property type="entry name" value="Aminoglycoside_PTrfase"/>
</dbReference>
<comment type="function">
    <text evidence="11">A protein kinase that phosphorylates Ser and Thr residues. Probably acts to suppress the effects of stress linked to accumulation of reactive oxygen species. Probably involved in the extracytoplasmic stress response.</text>
</comment>
<protein>
    <recommendedName>
        <fullName evidence="11">Stress response kinase A</fullName>
        <ecNumber evidence="11">2.7.11.1</ecNumber>
    </recommendedName>
    <alternativeName>
        <fullName evidence="11">Serine/threonine-protein kinase SrkA</fullName>
    </alternativeName>
</protein>
<feature type="active site" description="Proton acceptor" evidence="11">
    <location>
        <position position="205"/>
    </location>
</feature>
<evidence type="ECO:0000313" key="13">
    <source>
        <dbReference type="EMBL" id="AJQ94036.1"/>
    </source>
</evidence>
<dbReference type="PATRIC" id="fig|1445510.3.peg.1949"/>
<dbReference type="InterPro" id="IPR011009">
    <property type="entry name" value="Kinase-like_dom_sf"/>
</dbReference>
<comment type="cofactor">
    <cofactor evidence="11">
        <name>Mg(2+)</name>
        <dbReference type="ChEBI" id="CHEBI:18420"/>
    </cofactor>
</comment>
<evidence type="ECO:0000256" key="7">
    <source>
        <dbReference type="ARBA" id="ARBA00022777"/>
    </source>
</evidence>
<keyword evidence="2 11" id="KW-0723">Serine/threonine-protein kinase</keyword>
<dbReference type="STRING" id="1445510.YC6258_01992"/>
<organism evidence="13 14">
    <name type="scientific">Gynuella sunshinyii YC6258</name>
    <dbReference type="NCBI Taxonomy" id="1445510"/>
    <lineage>
        <taxon>Bacteria</taxon>
        <taxon>Pseudomonadati</taxon>
        <taxon>Pseudomonadota</taxon>
        <taxon>Gammaproteobacteria</taxon>
        <taxon>Oceanospirillales</taxon>
        <taxon>Saccharospirillaceae</taxon>
        <taxon>Gynuella</taxon>
    </lineage>
</organism>
<keyword evidence="9 11" id="KW-0460">Magnesium</keyword>
<name>A0A0C5VIE3_9GAMM</name>
<dbReference type="EC" id="2.7.11.1" evidence="11"/>
<dbReference type="RefSeq" id="WP_044616650.1">
    <property type="nucleotide sequence ID" value="NZ_CP007142.1"/>
</dbReference>
<dbReference type="Gene3D" id="1.20.1270.170">
    <property type="match status" value="1"/>
</dbReference>
<dbReference type="EMBL" id="CP007142">
    <property type="protein sequence ID" value="AJQ94036.1"/>
    <property type="molecule type" value="Genomic_DNA"/>
</dbReference>
<comment type="catalytic activity">
    <reaction evidence="11">
        <text>L-seryl-[protein] + ATP = O-phospho-L-seryl-[protein] + ADP + H(+)</text>
        <dbReference type="Rhea" id="RHEA:17989"/>
        <dbReference type="Rhea" id="RHEA-COMP:9863"/>
        <dbReference type="Rhea" id="RHEA-COMP:11604"/>
        <dbReference type="ChEBI" id="CHEBI:15378"/>
        <dbReference type="ChEBI" id="CHEBI:29999"/>
        <dbReference type="ChEBI" id="CHEBI:30616"/>
        <dbReference type="ChEBI" id="CHEBI:83421"/>
        <dbReference type="ChEBI" id="CHEBI:456216"/>
        <dbReference type="EC" id="2.7.11.1"/>
    </reaction>
</comment>
<evidence type="ECO:0000256" key="2">
    <source>
        <dbReference type="ARBA" id="ARBA00022527"/>
    </source>
</evidence>
<feature type="binding site" evidence="11">
    <location>
        <position position="222"/>
    </location>
    <ligand>
        <name>Mg(2+)</name>
        <dbReference type="ChEBI" id="CHEBI:18420"/>
    </ligand>
</feature>
<feature type="active site" evidence="11">
    <location>
        <position position="222"/>
    </location>
</feature>
<feature type="domain" description="Aminoglycoside phosphotransferase" evidence="12">
    <location>
        <begin position="29"/>
        <end position="262"/>
    </location>
</feature>
<dbReference type="PANTHER" id="PTHR39573:SF1">
    <property type="entry name" value="STRESS RESPONSE KINASE A"/>
    <property type="match status" value="1"/>
</dbReference>
<dbReference type="PANTHER" id="PTHR39573">
    <property type="entry name" value="STRESS RESPONSE KINASE A"/>
    <property type="match status" value="1"/>
</dbReference>
<evidence type="ECO:0000256" key="10">
    <source>
        <dbReference type="ARBA" id="ARBA00023016"/>
    </source>
</evidence>
<dbReference type="GO" id="GO:0005737">
    <property type="term" value="C:cytoplasm"/>
    <property type="evidence" value="ECO:0007669"/>
    <property type="project" value="UniProtKB-SubCell"/>
</dbReference>
<keyword evidence="14" id="KW-1185">Reference proteome</keyword>
<dbReference type="HAMAP" id="MF_01497">
    <property type="entry name" value="SrkA_kinase"/>
    <property type="match status" value="1"/>
</dbReference>
<evidence type="ECO:0000259" key="12">
    <source>
        <dbReference type="Pfam" id="PF01636"/>
    </source>
</evidence>
<keyword evidence="7 11" id="KW-0418">Kinase</keyword>
<reference evidence="13 14" key="1">
    <citation type="submission" date="2014-01" db="EMBL/GenBank/DDBJ databases">
        <title>Full genme sequencing of cellulolytic bacterium Gynuella sunshinyii YC6258T gen. nov., sp. nov.</title>
        <authorList>
            <person name="Khan H."/>
            <person name="Chung E.J."/>
            <person name="Chung Y.R."/>
        </authorList>
    </citation>
    <scope>NUCLEOTIDE SEQUENCE [LARGE SCALE GENOMIC DNA]</scope>
    <source>
        <strain evidence="13 14">YC6258</strain>
    </source>
</reference>
<comment type="catalytic activity">
    <reaction evidence="11">
        <text>L-threonyl-[protein] + ATP = O-phospho-L-threonyl-[protein] + ADP + H(+)</text>
        <dbReference type="Rhea" id="RHEA:46608"/>
        <dbReference type="Rhea" id="RHEA-COMP:11060"/>
        <dbReference type="Rhea" id="RHEA-COMP:11605"/>
        <dbReference type="ChEBI" id="CHEBI:15378"/>
        <dbReference type="ChEBI" id="CHEBI:30013"/>
        <dbReference type="ChEBI" id="CHEBI:30616"/>
        <dbReference type="ChEBI" id="CHEBI:61977"/>
        <dbReference type="ChEBI" id="CHEBI:456216"/>
        <dbReference type="EC" id="2.7.11.1"/>
    </reaction>
</comment>
<keyword evidence="4 11" id="KW-0808">Transferase</keyword>
<comment type="similarity">
    <text evidence="11">Belongs to the SrkA/RdoA protein kinase family.</text>
</comment>
<evidence type="ECO:0000313" key="14">
    <source>
        <dbReference type="Proteomes" id="UP000032266"/>
    </source>
</evidence>
<proteinExistence type="inferred from homology"/>
<evidence type="ECO:0000256" key="3">
    <source>
        <dbReference type="ARBA" id="ARBA00022553"/>
    </source>
</evidence>
<keyword evidence="6 11" id="KW-0547">Nucleotide-binding</keyword>
<keyword evidence="1 11" id="KW-0963">Cytoplasm</keyword>